<keyword evidence="3" id="KW-1185">Reference proteome</keyword>
<reference evidence="2 3" key="1">
    <citation type="journal article" date="2019" name="Commun. Biol.">
        <title>The bagworm genome reveals a unique fibroin gene that provides high tensile strength.</title>
        <authorList>
            <person name="Kono N."/>
            <person name="Nakamura H."/>
            <person name="Ohtoshi R."/>
            <person name="Tomita M."/>
            <person name="Numata K."/>
            <person name="Arakawa K."/>
        </authorList>
    </citation>
    <scope>NUCLEOTIDE SEQUENCE [LARGE SCALE GENOMIC DNA]</scope>
</reference>
<evidence type="ECO:0000313" key="2">
    <source>
        <dbReference type="EMBL" id="GBP85037.1"/>
    </source>
</evidence>
<evidence type="ECO:0000256" key="1">
    <source>
        <dbReference type="SAM" id="MobiDB-lite"/>
    </source>
</evidence>
<dbReference type="Proteomes" id="UP000299102">
    <property type="component" value="Unassembled WGS sequence"/>
</dbReference>
<name>A0A4C1ZEK6_EUMVA</name>
<proteinExistence type="predicted"/>
<gene>
    <name evidence="2" type="ORF">EVAR_54190_1</name>
</gene>
<evidence type="ECO:0000313" key="3">
    <source>
        <dbReference type="Proteomes" id="UP000299102"/>
    </source>
</evidence>
<accession>A0A4C1ZEK6</accession>
<dbReference type="AlphaFoldDB" id="A0A4C1ZEK6"/>
<dbReference type="EMBL" id="BGZK01001713">
    <property type="protein sequence ID" value="GBP85037.1"/>
    <property type="molecule type" value="Genomic_DNA"/>
</dbReference>
<organism evidence="2 3">
    <name type="scientific">Eumeta variegata</name>
    <name type="common">Bagworm moth</name>
    <name type="synonym">Eumeta japonica</name>
    <dbReference type="NCBI Taxonomy" id="151549"/>
    <lineage>
        <taxon>Eukaryota</taxon>
        <taxon>Metazoa</taxon>
        <taxon>Ecdysozoa</taxon>
        <taxon>Arthropoda</taxon>
        <taxon>Hexapoda</taxon>
        <taxon>Insecta</taxon>
        <taxon>Pterygota</taxon>
        <taxon>Neoptera</taxon>
        <taxon>Endopterygota</taxon>
        <taxon>Lepidoptera</taxon>
        <taxon>Glossata</taxon>
        <taxon>Ditrysia</taxon>
        <taxon>Tineoidea</taxon>
        <taxon>Psychidae</taxon>
        <taxon>Oiketicinae</taxon>
        <taxon>Eumeta</taxon>
    </lineage>
</organism>
<feature type="region of interest" description="Disordered" evidence="1">
    <location>
        <begin position="53"/>
        <end position="75"/>
    </location>
</feature>
<comment type="caution">
    <text evidence="2">The sequence shown here is derived from an EMBL/GenBank/DDBJ whole genome shotgun (WGS) entry which is preliminary data.</text>
</comment>
<protein>
    <submittedName>
        <fullName evidence="2">Uncharacterized protein</fullName>
    </submittedName>
</protein>
<sequence>MGSAWRGPGAARGVTQHRTLLKINNPASGVWQASNAVRCVLAKYCRLRLPQESKHQTSTLGEKKKNPKTTIDTCH</sequence>